<dbReference type="PANTHER" id="PTHR12482:SF5">
    <property type="entry name" value="DUF676 DOMAIN-CONTAINING PROTEIN"/>
    <property type="match status" value="1"/>
</dbReference>
<evidence type="ECO:0000259" key="1">
    <source>
        <dbReference type="Pfam" id="PF05057"/>
    </source>
</evidence>
<dbReference type="InterPro" id="IPR007751">
    <property type="entry name" value="DUF676_lipase-like"/>
</dbReference>
<organism evidence="2">
    <name type="scientific">Zooxanthella nutricula</name>
    <dbReference type="NCBI Taxonomy" id="1333877"/>
    <lineage>
        <taxon>Eukaryota</taxon>
        <taxon>Sar</taxon>
        <taxon>Alveolata</taxon>
        <taxon>Dinophyceae</taxon>
        <taxon>Peridiniales</taxon>
        <taxon>Peridiniales incertae sedis</taxon>
        <taxon>Zooxanthella</taxon>
    </lineage>
</organism>
<sequence length="246" mass="28142">MRLMKNNLALLNPDAVFLASTCNEDNTDGDINDMGVRLAQEVVNYICDWCSGSALGRLSFITHSLGGLIARAALPMLEEYKGKLFTFLSLSTCHLGIFQDKMSLFNTGFWVLKKWRQSVFLQQVSMGDHDDPRETFLYKLSKTKGLEFFRNVVLASCHEDQYGPIQSARAEICPEWRGQPDKEVYREMVEHIWAPVQPERVRRLDVNFVIAEKNLDALIGRTAHIQFLESQAMMRTIAHCFSALFR</sequence>
<dbReference type="PANTHER" id="PTHR12482">
    <property type="entry name" value="LIPASE ROG1-RELATED-RELATED"/>
    <property type="match status" value="1"/>
</dbReference>
<dbReference type="SUPFAM" id="SSF53474">
    <property type="entry name" value="alpha/beta-Hydrolases"/>
    <property type="match status" value="1"/>
</dbReference>
<protein>
    <recommendedName>
        <fullName evidence="1">DUF676 domain-containing protein</fullName>
    </recommendedName>
</protein>
<feature type="domain" description="DUF676" evidence="1">
    <location>
        <begin position="1"/>
        <end position="167"/>
    </location>
</feature>
<reference evidence="2" key="1">
    <citation type="submission" date="2021-01" db="EMBL/GenBank/DDBJ databases">
        <authorList>
            <person name="Corre E."/>
            <person name="Pelletier E."/>
            <person name="Niang G."/>
            <person name="Scheremetjew M."/>
            <person name="Finn R."/>
            <person name="Kale V."/>
            <person name="Holt S."/>
            <person name="Cochrane G."/>
            <person name="Meng A."/>
            <person name="Brown T."/>
            <person name="Cohen L."/>
        </authorList>
    </citation>
    <scope>NUCLEOTIDE SEQUENCE</scope>
    <source>
        <strain evidence="2">RCC3387</strain>
    </source>
</reference>
<gene>
    <name evidence="2" type="ORF">BRAN1462_LOCUS32431</name>
</gene>
<accession>A0A7S2KRC9</accession>
<dbReference type="Gene3D" id="3.40.50.1820">
    <property type="entry name" value="alpha/beta hydrolase"/>
    <property type="match status" value="1"/>
</dbReference>
<dbReference type="InterPro" id="IPR029058">
    <property type="entry name" value="AB_hydrolase_fold"/>
</dbReference>
<dbReference type="Pfam" id="PF05057">
    <property type="entry name" value="DUF676"/>
    <property type="match status" value="1"/>
</dbReference>
<dbReference type="InterPro" id="IPR044294">
    <property type="entry name" value="Lipase-like"/>
</dbReference>
<proteinExistence type="predicted"/>
<name>A0A7S2KRC9_9DINO</name>
<dbReference type="EMBL" id="HBGW01050989">
    <property type="protein sequence ID" value="CAD9584566.1"/>
    <property type="molecule type" value="Transcribed_RNA"/>
</dbReference>
<evidence type="ECO:0000313" key="2">
    <source>
        <dbReference type="EMBL" id="CAD9584566.1"/>
    </source>
</evidence>
<dbReference type="AlphaFoldDB" id="A0A7S2KRC9"/>